<dbReference type="PROSITE" id="PS51257">
    <property type="entry name" value="PROKAR_LIPOPROTEIN"/>
    <property type="match status" value="1"/>
</dbReference>
<evidence type="ECO:0000313" key="2">
    <source>
        <dbReference type="Proteomes" id="UP000233325"/>
    </source>
</evidence>
<dbReference type="AlphaFoldDB" id="A0A2N2E2R2"/>
<sequence length="411" mass="45224">MKENEELKEMRNRLRLQMAYKMLFVALAFVLVSCLKDYDDDPEPIVPDTEFVLKVAGATMVGDTFNVAPNVYAKAFVDNLPLPVSSYLFNWTLGNNQTSTIASPEFKHVPGLYQLSVVITPLAGGEAVYRSAWLRVGTQVSPDEAIILIHASPSGSNYVYQIGMNVEYITGYTPITSSNPGFIAGDFTGSNWPQVPITQTQVIGNKTYMVYSLTLPANSQVKQYFGYGQAGQWGYAPNSIYWVTTSTGGVFGAYFNNGTMSVTLGGPMGYPGDGGDEEVGGLPPVVRNKLIYALNTGVSDTLVLWVNYGAYANGPYPFISRLTTGSPVNEALVIDPLYPGWAYIKYPIGTITQFLRWRFGANLYTPTSFGDMSNSKYFNPDDNLLEIQLIVLDNAKRYEVRIATTQQISNL</sequence>
<accession>A0A2N2E2R2</accession>
<proteinExistence type="predicted"/>
<comment type="caution">
    <text evidence="1">The sequence shown here is derived from an EMBL/GenBank/DDBJ whole genome shotgun (WGS) entry which is preliminary data.</text>
</comment>
<dbReference type="Proteomes" id="UP000233325">
    <property type="component" value="Unassembled WGS sequence"/>
</dbReference>
<evidence type="ECO:0000313" key="1">
    <source>
        <dbReference type="EMBL" id="PKM88976.1"/>
    </source>
</evidence>
<dbReference type="EMBL" id="PHAH01000007">
    <property type="protein sequence ID" value="PKM88976.1"/>
    <property type="molecule type" value="Genomic_DNA"/>
</dbReference>
<reference evidence="1 2" key="1">
    <citation type="journal article" date="2017" name="ISME J.">
        <title>Potential for microbial H2 and metal transformations associated with novel bacteria and archaea in deep terrestrial subsurface sediments.</title>
        <authorList>
            <person name="Hernsdorf A.W."/>
            <person name="Amano Y."/>
            <person name="Miyakawa K."/>
            <person name="Ise K."/>
            <person name="Suzuki Y."/>
            <person name="Anantharaman K."/>
            <person name="Probst A."/>
            <person name="Burstein D."/>
            <person name="Thomas B.C."/>
            <person name="Banfield J.F."/>
        </authorList>
    </citation>
    <scope>NUCLEOTIDE SEQUENCE [LARGE SCALE GENOMIC DNA]</scope>
    <source>
        <strain evidence="1">HGW-Falkowbacteria-2</strain>
    </source>
</reference>
<gene>
    <name evidence="1" type="ORF">CVU83_00850</name>
</gene>
<name>A0A2N2E2R2_9BACT</name>
<organism evidence="1 2">
    <name type="scientific">Candidatus Falkowbacteria bacterium HGW-Falkowbacteria-2</name>
    <dbReference type="NCBI Taxonomy" id="2013769"/>
    <lineage>
        <taxon>Bacteria</taxon>
        <taxon>Candidatus Falkowiibacteriota</taxon>
    </lineage>
</organism>
<protein>
    <recommendedName>
        <fullName evidence="3">PKD domain-containing protein</fullName>
    </recommendedName>
</protein>
<evidence type="ECO:0008006" key="3">
    <source>
        <dbReference type="Google" id="ProtNLM"/>
    </source>
</evidence>